<feature type="domain" description="FecR protein" evidence="2">
    <location>
        <begin position="113"/>
        <end position="204"/>
    </location>
</feature>
<dbReference type="RefSeq" id="WP_097131984.1">
    <property type="nucleotide sequence ID" value="NZ_OCMT01000002.1"/>
</dbReference>
<keyword evidence="1" id="KW-0812">Transmembrane</keyword>
<sequence>MQNRKKLNASFKRLFRKDANLQERQLFARWFSSLDLSNGQIFSNPQEELQIKDKMEQHLHSHFFPVEQQTRIRKLPTWFPLATAAMLTIVAGTIWLIGMPKKEQQLILEETITRAAERKIITLGDGSVITLNNDSRIKYPKVFSDTLREVYLEGEAFFDVAKNKYKPFVVKTGKLSIKVLGTSFNIKHYSADQNINVVVATGKVGVKAAGQHQTWLLTPGHQLLYDKLNASAVQNLVDPADYIAWQRSELIFKDERLEDICKRLERWYDVKITIRNAQLKNKRISLKQKNESLSTVLKMLGIVGDFKHQINGRAVEIW</sequence>
<protein>
    <submittedName>
        <fullName evidence="4">FecR family protein</fullName>
    </submittedName>
</protein>
<evidence type="ECO:0000313" key="5">
    <source>
        <dbReference type="Proteomes" id="UP000219281"/>
    </source>
</evidence>
<keyword evidence="1" id="KW-1133">Transmembrane helix</keyword>
<dbReference type="EMBL" id="OCMT01000002">
    <property type="protein sequence ID" value="SOD15327.1"/>
    <property type="molecule type" value="Genomic_DNA"/>
</dbReference>
<dbReference type="Pfam" id="PF04773">
    <property type="entry name" value="FecR"/>
    <property type="match status" value="1"/>
</dbReference>
<dbReference type="Pfam" id="PF16344">
    <property type="entry name" value="FecR_C"/>
    <property type="match status" value="1"/>
</dbReference>
<gene>
    <name evidence="4" type="ORF">SAMN06297358_2314</name>
</gene>
<evidence type="ECO:0000259" key="3">
    <source>
        <dbReference type="Pfam" id="PF16344"/>
    </source>
</evidence>
<dbReference type="PANTHER" id="PTHR30273:SF2">
    <property type="entry name" value="PROTEIN FECR"/>
    <property type="match status" value="1"/>
</dbReference>
<evidence type="ECO:0000259" key="2">
    <source>
        <dbReference type="Pfam" id="PF04773"/>
    </source>
</evidence>
<keyword evidence="5" id="KW-1185">Reference proteome</keyword>
<evidence type="ECO:0000256" key="1">
    <source>
        <dbReference type="SAM" id="Phobius"/>
    </source>
</evidence>
<dbReference type="Gene3D" id="3.55.50.30">
    <property type="match status" value="1"/>
</dbReference>
<dbReference type="Gene3D" id="2.60.120.1440">
    <property type="match status" value="1"/>
</dbReference>
<feature type="domain" description="Protein FecR C-terminal" evidence="3">
    <location>
        <begin position="249"/>
        <end position="317"/>
    </location>
</feature>
<dbReference type="GO" id="GO:0016989">
    <property type="term" value="F:sigma factor antagonist activity"/>
    <property type="evidence" value="ECO:0007669"/>
    <property type="project" value="TreeGrafter"/>
</dbReference>
<dbReference type="InterPro" id="IPR032508">
    <property type="entry name" value="FecR_C"/>
</dbReference>
<reference evidence="5" key="1">
    <citation type="submission" date="2017-09" db="EMBL/GenBank/DDBJ databases">
        <authorList>
            <person name="Varghese N."/>
            <person name="Submissions S."/>
        </authorList>
    </citation>
    <scope>NUCLEOTIDE SEQUENCE [LARGE SCALE GENOMIC DNA]</scope>
    <source>
        <strain evidence="5">CGMCC 1.12803</strain>
    </source>
</reference>
<dbReference type="OrthoDB" id="1524389at2"/>
<name>A0A286A0A5_9SPHI</name>
<accession>A0A286A0A5</accession>
<dbReference type="PIRSF" id="PIRSF018266">
    <property type="entry name" value="FecR"/>
    <property type="match status" value="1"/>
</dbReference>
<dbReference type="PANTHER" id="PTHR30273">
    <property type="entry name" value="PERIPLASMIC SIGNAL SENSOR AND SIGMA FACTOR ACTIVATOR FECR-RELATED"/>
    <property type="match status" value="1"/>
</dbReference>
<proteinExistence type="predicted"/>
<dbReference type="InterPro" id="IPR006860">
    <property type="entry name" value="FecR"/>
</dbReference>
<dbReference type="AlphaFoldDB" id="A0A286A0A5"/>
<dbReference type="InterPro" id="IPR012373">
    <property type="entry name" value="Ferrdict_sens_TM"/>
</dbReference>
<dbReference type="Proteomes" id="UP000219281">
    <property type="component" value="Unassembled WGS sequence"/>
</dbReference>
<keyword evidence="1" id="KW-0472">Membrane</keyword>
<organism evidence="4 5">
    <name type="scientific">Pedobacter xixiisoli</name>
    <dbReference type="NCBI Taxonomy" id="1476464"/>
    <lineage>
        <taxon>Bacteria</taxon>
        <taxon>Pseudomonadati</taxon>
        <taxon>Bacteroidota</taxon>
        <taxon>Sphingobacteriia</taxon>
        <taxon>Sphingobacteriales</taxon>
        <taxon>Sphingobacteriaceae</taxon>
        <taxon>Pedobacter</taxon>
    </lineage>
</organism>
<feature type="transmembrane region" description="Helical" evidence="1">
    <location>
        <begin position="78"/>
        <end position="98"/>
    </location>
</feature>
<evidence type="ECO:0000313" key="4">
    <source>
        <dbReference type="EMBL" id="SOD15327.1"/>
    </source>
</evidence>